<dbReference type="GO" id="GO:0005525">
    <property type="term" value="F:GTP binding"/>
    <property type="evidence" value="ECO:0007669"/>
    <property type="project" value="UniProtKB-UniRule"/>
</dbReference>
<comment type="subunit">
    <text evidence="10">Homodimer. Heterotetramer of two MnmE and two MnmG subunits.</text>
</comment>
<evidence type="ECO:0000256" key="7">
    <source>
        <dbReference type="ARBA" id="ARBA00022842"/>
    </source>
</evidence>
<dbReference type="GO" id="GO:0002098">
    <property type="term" value="P:tRNA wobble uridine modification"/>
    <property type="evidence" value="ECO:0007669"/>
    <property type="project" value="TreeGrafter"/>
</dbReference>
<dbReference type="CDD" id="cd04164">
    <property type="entry name" value="trmE"/>
    <property type="match status" value="1"/>
</dbReference>
<comment type="function">
    <text evidence="10">Exhibits a very high intrinsic GTPase hydrolysis rate. Involved in the addition of a carboxymethylaminomethyl (cmnm) group at the wobble position (U34) of certain tRNAs, forming tRNA-cmnm(5)s(2)U34.</text>
</comment>
<keyword evidence="4 10" id="KW-0479">Metal-binding</keyword>
<dbReference type="InterPro" id="IPR027417">
    <property type="entry name" value="P-loop_NTPase"/>
</dbReference>
<evidence type="ECO:0000256" key="2">
    <source>
        <dbReference type="ARBA" id="ARBA00022490"/>
    </source>
</evidence>
<dbReference type="SUPFAM" id="SSF52540">
    <property type="entry name" value="P-loop containing nucleoside triphosphate hydrolases"/>
    <property type="match status" value="1"/>
</dbReference>
<dbReference type="RefSeq" id="WP_073006154.1">
    <property type="nucleotide sequence ID" value="NZ_FQZO01000002.1"/>
</dbReference>
<feature type="binding site" evidence="10">
    <location>
        <position position="88"/>
    </location>
    <ligand>
        <name>(6S)-5-formyl-5,6,7,8-tetrahydrofolate</name>
        <dbReference type="ChEBI" id="CHEBI:57457"/>
    </ligand>
</feature>
<dbReference type="InterPro" id="IPR005225">
    <property type="entry name" value="Small_GTP-bd"/>
</dbReference>
<feature type="binding site" evidence="10">
    <location>
        <position position="459"/>
    </location>
    <ligand>
        <name>(6S)-5-formyl-5,6,7,8-tetrahydrofolate</name>
        <dbReference type="ChEBI" id="CHEBI:57457"/>
    </ligand>
</feature>
<feature type="binding site" evidence="10">
    <location>
        <begin position="254"/>
        <end position="260"/>
    </location>
    <ligand>
        <name>GTP</name>
        <dbReference type="ChEBI" id="CHEBI:37565"/>
    </ligand>
</feature>
<dbReference type="GO" id="GO:0030488">
    <property type="term" value="P:tRNA methylation"/>
    <property type="evidence" value="ECO:0007669"/>
    <property type="project" value="TreeGrafter"/>
</dbReference>
<evidence type="ECO:0000256" key="6">
    <source>
        <dbReference type="ARBA" id="ARBA00022801"/>
    </source>
</evidence>
<evidence type="ECO:0000256" key="5">
    <source>
        <dbReference type="ARBA" id="ARBA00022741"/>
    </source>
</evidence>
<gene>
    <name evidence="10" type="primary">mnmE</name>
    <name evidence="10" type="synonym">trmE</name>
    <name evidence="13" type="ORF">SAMN05444401_2081</name>
</gene>
<feature type="binding site" evidence="10">
    <location>
        <begin position="279"/>
        <end position="282"/>
    </location>
    <ligand>
        <name>GTP</name>
        <dbReference type="ChEBI" id="CHEBI:37565"/>
    </ligand>
</feature>
<dbReference type="NCBIfam" id="TIGR00231">
    <property type="entry name" value="small_GTP"/>
    <property type="match status" value="1"/>
</dbReference>
<feature type="binding site" evidence="10">
    <location>
        <begin position="235"/>
        <end position="240"/>
    </location>
    <ligand>
        <name>GTP</name>
        <dbReference type="ChEBI" id="CHEBI:37565"/>
    </ligand>
</feature>
<dbReference type="Gene3D" id="1.20.120.430">
    <property type="entry name" value="tRNA modification GTPase MnmE domain 2"/>
    <property type="match status" value="1"/>
</dbReference>
<dbReference type="FunFam" id="3.30.1360.120:FF:000003">
    <property type="entry name" value="tRNA modification GTPase MnmE"/>
    <property type="match status" value="1"/>
</dbReference>
<dbReference type="STRING" id="1121298.SAMN05444401_2081"/>
<dbReference type="EMBL" id="FQZO01000002">
    <property type="protein sequence ID" value="SHJ01449.1"/>
    <property type="molecule type" value="Genomic_DNA"/>
</dbReference>
<keyword evidence="2 10" id="KW-0963">Cytoplasm</keyword>
<dbReference type="Gene3D" id="3.30.1360.120">
    <property type="entry name" value="Probable tRNA modification gtpase trme, domain 1"/>
    <property type="match status" value="1"/>
</dbReference>
<dbReference type="InterPro" id="IPR027368">
    <property type="entry name" value="MnmE_dom2"/>
</dbReference>
<dbReference type="OrthoDB" id="9805918at2"/>
<keyword evidence="3 10" id="KW-0819">tRNA processing</keyword>
<keyword evidence="7 10" id="KW-0460">Magnesium</keyword>
<comment type="similarity">
    <text evidence="1 10 11">Belongs to the TRAFAC class TrmE-Era-EngA-EngB-Septin-like GTPase superfamily. TrmE GTPase family.</text>
</comment>
<dbReference type="Gene3D" id="3.40.50.300">
    <property type="entry name" value="P-loop containing nucleotide triphosphate hydrolases"/>
    <property type="match status" value="1"/>
</dbReference>
<evidence type="ECO:0000259" key="12">
    <source>
        <dbReference type="PROSITE" id="PS51709"/>
    </source>
</evidence>
<keyword evidence="5 10" id="KW-0547">Nucleotide-binding</keyword>
<proteinExistence type="inferred from homology"/>
<dbReference type="GO" id="GO:0042802">
    <property type="term" value="F:identical protein binding"/>
    <property type="evidence" value="ECO:0007669"/>
    <property type="project" value="UniProtKB-ARBA"/>
</dbReference>
<dbReference type="Proteomes" id="UP000184080">
    <property type="component" value="Unassembled WGS sequence"/>
</dbReference>
<dbReference type="InterPro" id="IPR018948">
    <property type="entry name" value="GTP-bd_TrmE_N"/>
</dbReference>
<name>A0A1M6FUZ0_9CLOT</name>
<dbReference type="Pfam" id="PF10396">
    <property type="entry name" value="TrmE_N"/>
    <property type="match status" value="1"/>
</dbReference>
<dbReference type="HAMAP" id="MF_00379">
    <property type="entry name" value="GTPase_MnmE"/>
    <property type="match status" value="1"/>
</dbReference>
<feature type="binding site" evidence="10">
    <location>
        <position position="259"/>
    </location>
    <ligand>
        <name>K(+)</name>
        <dbReference type="ChEBI" id="CHEBI:29103"/>
    </ligand>
</feature>
<feature type="binding site" evidence="10">
    <location>
        <position position="127"/>
    </location>
    <ligand>
        <name>(6S)-5-formyl-5,6,7,8-tetrahydrofolate</name>
        <dbReference type="ChEBI" id="CHEBI:57457"/>
    </ligand>
</feature>
<evidence type="ECO:0000256" key="9">
    <source>
        <dbReference type="ARBA" id="ARBA00023134"/>
    </source>
</evidence>
<dbReference type="GO" id="GO:0046872">
    <property type="term" value="F:metal ion binding"/>
    <property type="evidence" value="ECO:0007669"/>
    <property type="project" value="UniProtKB-KW"/>
</dbReference>
<feature type="domain" description="TrmE-type G" evidence="12">
    <location>
        <begin position="225"/>
        <end position="381"/>
    </location>
</feature>
<dbReference type="NCBIfam" id="TIGR00450">
    <property type="entry name" value="mnmE_trmE_thdF"/>
    <property type="match status" value="1"/>
</dbReference>
<dbReference type="Pfam" id="PF01926">
    <property type="entry name" value="MMR_HSR1"/>
    <property type="match status" value="1"/>
</dbReference>
<evidence type="ECO:0000256" key="3">
    <source>
        <dbReference type="ARBA" id="ARBA00022694"/>
    </source>
</evidence>
<dbReference type="AlphaFoldDB" id="A0A1M6FUZ0"/>
<evidence type="ECO:0000313" key="14">
    <source>
        <dbReference type="Proteomes" id="UP000184080"/>
    </source>
</evidence>
<dbReference type="NCBIfam" id="NF003661">
    <property type="entry name" value="PRK05291.1-3"/>
    <property type="match status" value="1"/>
</dbReference>
<feature type="binding site" evidence="10">
    <location>
        <position position="260"/>
    </location>
    <ligand>
        <name>Mg(2+)</name>
        <dbReference type="ChEBI" id="CHEBI:18420"/>
    </ligand>
</feature>
<feature type="binding site" evidence="10">
    <location>
        <position position="23"/>
    </location>
    <ligand>
        <name>(6S)-5-formyl-5,6,7,8-tetrahydrofolate</name>
        <dbReference type="ChEBI" id="CHEBI:57457"/>
    </ligand>
</feature>
<evidence type="ECO:0000313" key="13">
    <source>
        <dbReference type="EMBL" id="SHJ01449.1"/>
    </source>
</evidence>
<sequence>MKDFDTIAAIATALGEGGISIIRVSGDKALSIVSSIFRGKKNRSIDDIKSYTMRYGHIVEKDTQRTIDEVIVSYMKGPKSFTAEDTIEINCHGGVTSTNRVLEEVIKAGARVAEPGEFTKRAFLNGRIDLSQAEAVIDIIRSKTDVSMKSALMQSEGRLSREINILSEKLLNVLAHIEFVVDFTEDDEEPDEHTPIAVANNLKSVISVINNLLDTASEGKILRDGLNMVIIGKPNVGKSSLLNSLLMEKRAIVTDIPGTTRDVIEEYINLDGIPVKIIDTAGIRETEDLVEKLGVQRSKEKINQADLIVLMLDLSRPLEEEDKEIIDFIKDKKYIVILNKVDLERKLQLEESMNFHNFIEISAVQGTGIDALKQKIKDMFFKGEVDAESVMVTNSRHKEALYRAKEGCVTALEQVESGAYLDLVSIYVTSALKALGEITGAEIQEDLVNKIFSSFCVGK</sequence>
<dbReference type="InterPro" id="IPR031168">
    <property type="entry name" value="G_TrmE"/>
</dbReference>
<dbReference type="PROSITE" id="PS51709">
    <property type="entry name" value="G_TRME"/>
    <property type="match status" value="1"/>
</dbReference>
<dbReference type="FunFam" id="3.40.50.300:FF:000494">
    <property type="entry name" value="tRNA modification GTPase MnmE"/>
    <property type="match status" value="1"/>
</dbReference>
<evidence type="ECO:0000256" key="8">
    <source>
        <dbReference type="ARBA" id="ARBA00022958"/>
    </source>
</evidence>
<dbReference type="CDD" id="cd14858">
    <property type="entry name" value="TrmE_N"/>
    <property type="match status" value="1"/>
</dbReference>
<comment type="cofactor">
    <cofactor evidence="10">
        <name>K(+)</name>
        <dbReference type="ChEBI" id="CHEBI:29103"/>
    </cofactor>
    <text evidence="10">Binds 1 potassium ion per subunit.</text>
</comment>
<dbReference type="PANTHER" id="PTHR42714:SF2">
    <property type="entry name" value="TRNA MODIFICATION GTPASE GTPBP3, MITOCHONDRIAL"/>
    <property type="match status" value="1"/>
</dbReference>
<evidence type="ECO:0000256" key="10">
    <source>
        <dbReference type="HAMAP-Rule" id="MF_00379"/>
    </source>
</evidence>
<comment type="subcellular location">
    <subcellularLocation>
        <location evidence="10">Cytoplasm</location>
    </subcellularLocation>
</comment>
<keyword evidence="6 10" id="KW-0378">Hydrolase</keyword>
<evidence type="ECO:0000256" key="4">
    <source>
        <dbReference type="ARBA" id="ARBA00022723"/>
    </source>
</evidence>
<feature type="binding site" evidence="10">
    <location>
        <position position="239"/>
    </location>
    <ligand>
        <name>Mg(2+)</name>
        <dbReference type="ChEBI" id="CHEBI:18420"/>
    </ligand>
</feature>
<keyword evidence="14" id="KW-1185">Reference proteome</keyword>
<organism evidence="13 14">
    <name type="scientific">Clostridium amylolyticum</name>
    <dbReference type="NCBI Taxonomy" id="1121298"/>
    <lineage>
        <taxon>Bacteria</taxon>
        <taxon>Bacillati</taxon>
        <taxon>Bacillota</taxon>
        <taxon>Clostridia</taxon>
        <taxon>Eubacteriales</taxon>
        <taxon>Clostridiaceae</taxon>
        <taxon>Clostridium</taxon>
    </lineage>
</organism>
<dbReference type="GO" id="GO:0005829">
    <property type="term" value="C:cytosol"/>
    <property type="evidence" value="ECO:0007669"/>
    <property type="project" value="TreeGrafter"/>
</dbReference>
<evidence type="ECO:0000256" key="1">
    <source>
        <dbReference type="ARBA" id="ARBA00011043"/>
    </source>
</evidence>
<feature type="binding site" evidence="10">
    <location>
        <position position="256"/>
    </location>
    <ligand>
        <name>K(+)</name>
        <dbReference type="ChEBI" id="CHEBI:29103"/>
    </ligand>
</feature>
<dbReference type="EC" id="3.6.-.-" evidence="10"/>
<keyword evidence="9 10" id="KW-0342">GTP-binding</keyword>
<reference evidence="13 14" key="1">
    <citation type="submission" date="2016-11" db="EMBL/GenBank/DDBJ databases">
        <authorList>
            <person name="Jaros S."/>
            <person name="Januszkiewicz K."/>
            <person name="Wedrychowicz H."/>
        </authorList>
    </citation>
    <scope>NUCLEOTIDE SEQUENCE [LARGE SCALE GENOMIC DNA]</scope>
    <source>
        <strain evidence="13 14">DSM 21864</strain>
    </source>
</reference>
<dbReference type="Pfam" id="PF12631">
    <property type="entry name" value="MnmE_helical"/>
    <property type="match status" value="1"/>
</dbReference>
<dbReference type="InterPro" id="IPR025867">
    <property type="entry name" value="MnmE_helical"/>
</dbReference>
<protein>
    <recommendedName>
        <fullName evidence="10">tRNA modification GTPase MnmE</fullName>
        <ecNumber evidence="10">3.6.-.-</ecNumber>
    </recommendedName>
</protein>
<dbReference type="GO" id="GO:0003924">
    <property type="term" value="F:GTPase activity"/>
    <property type="evidence" value="ECO:0007669"/>
    <property type="project" value="UniProtKB-UniRule"/>
</dbReference>
<dbReference type="InterPro" id="IPR004520">
    <property type="entry name" value="GTPase_MnmE"/>
</dbReference>
<dbReference type="InterPro" id="IPR027266">
    <property type="entry name" value="TrmE/GcvT-like"/>
</dbReference>
<feature type="binding site" evidence="10">
    <location>
        <position position="254"/>
    </location>
    <ligand>
        <name>K(+)</name>
        <dbReference type="ChEBI" id="CHEBI:29103"/>
    </ligand>
</feature>
<accession>A0A1M6FUZ0</accession>
<comment type="caution">
    <text evidence="10">Lacks conserved residue(s) required for the propagation of feature annotation.</text>
</comment>
<dbReference type="PANTHER" id="PTHR42714">
    <property type="entry name" value="TRNA MODIFICATION GTPASE GTPBP3"/>
    <property type="match status" value="1"/>
</dbReference>
<dbReference type="InterPro" id="IPR006073">
    <property type="entry name" value="GTP-bd"/>
</dbReference>
<keyword evidence="8 10" id="KW-0630">Potassium</keyword>
<evidence type="ECO:0000256" key="11">
    <source>
        <dbReference type="RuleBase" id="RU003313"/>
    </source>
</evidence>
<feature type="binding site" evidence="10">
    <location>
        <position position="235"/>
    </location>
    <ligand>
        <name>K(+)</name>
        <dbReference type="ChEBI" id="CHEBI:29103"/>
    </ligand>
</feature>